<dbReference type="Proteomes" id="UP000233293">
    <property type="component" value="Unassembled WGS sequence"/>
</dbReference>
<dbReference type="PANTHER" id="PTHR44757">
    <property type="entry name" value="DIGUANYLATE CYCLASE DGCP"/>
    <property type="match status" value="1"/>
</dbReference>
<dbReference type="Gene3D" id="3.30.450.20">
    <property type="entry name" value="PAS domain"/>
    <property type="match status" value="1"/>
</dbReference>
<dbReference type="SUPFAM" id="SSF55785">
    <property type="entry name" value="PYP-like sensor domain (PAS domain)"/>
    <property type="match status" value="1"/>
</dbReference>
<feature type="domain" description="PAC" evidence="1">
    <location>
        <begin position="221"/>
        <end position="273"/>
    </location>
</feature>
<dbReference type="InterPro" id="IPR029787">
    <property type="entry name" value="Nucleotide_cyclase"/>
</dbReference>
<dbReference type="InterPro" id="IPR000014">
    <property type="entry name" value="PAS"/>
</dbReference>
<proteinExistence type="predicted"/>
<dbReference type="InterPro" id="IPR043128">
    <property type="entry name" value="Rev_trsase/Diguanyl_cyclase"/>
</dbReference>
<evidence type="ECO:0000259" key="1">
    <source>
        <dbReference type="PROSITE" id="PS50113"/>
    </source>
</evidence>
<reference evidence="4" key="1">
    <citation type="submission" date="2017-12" db="EMBL/GenBank/DDBJ databases">
        <title>Draft genome sequence of Telmatospirillum siberiense 26-4b1T, an acidotolerant peatland alphaproteobacterium potentially involved in sulfur cycling.</title>
        <authorList>
            <person name="Hausmann B."/>
            <person name="Pjevac P."/>
            <person name="Schreck K."/>
            <person name="Herbold C.W."/>
            <person name="Daims H."/>
            <person name="Wagner M."/>
            <person name="Pester M."/>
            <person name="Loy A."/>
        </authorList>
    </citation>
    <scope>NUCLEOTIDE SEQUENCE [LARGE SCALE GENOMIC DNA]</scope>
    <source>
        <strain evidence="4">26-4b1</strain>
    </source>
</reference>
<evidence type="ECO:0000313" key="3">
    <source>
        <dbReference type="EMBL" id="PKU26208.1"/>
    </source>
</evidence>
<dbReference type="GO" id="GO:0003824">
    <property type="term" value="F:catalytic activity"/>
    <property type="evidence" value="ECO:0007669"/>
    <property type="project" value="UniProtKB-ARBA"/>
</dbReference>
<feature type="domain" description="GGDEF" evidence="2">
    <location>
        <begin position="446"/>
        <end position="580"/>
    </location>
</feature>
<gene>
    <name evidence="3" type="ORF">CWS72_03550</name>
</gene>
<dbReference type="SUPFAM" id="SSF55073">
    <property type="entry name" value="Nucleotide cyclase"/>
    <property type="match status" value="1"/>
</dbReference>
<sequence>MERQDFSVRVAPRSVADMGFFVGCAMNRLKALLQKAGLLSGARGWSVTFAGSAIAAFPHPILLADGSGRLSPANAAARTLCLAAEKGVVPGIAACLSRAAVSGEAQFERVTLPGEAGAMLYELIVLPMLDHAALVIAKDVTLESNLRTALVESRQRYKDLVDISTDFAWETGENGAFGFVSPRGALGFAANEMVGRKPEDFLAEPDGVEGDLPFHGRHPVENAEVWMRRSDGSLSCLRVSSSPLLDAEGGYRGSRGIWQDVTAARERETALAKANNRERLLTYVVRTIRDVVEPNDMLRIAAEATSLALGAAGGQIFRRRDDGFEPSASFGDIGGAGPVLDALAGRDVVDLVIGERLALAVVSRYRQQVTGAIVIWRPADVVGWDKNDRLLLEDVADQIGIANEQIANHERILALSRTDALTGLFNRRAFFDELSRRVARLERDGKPAALIYIDLDNFKAVNDRHGHKRGDEALMAVRDILMRHTRSIDLIARLGGDEFALWLDGADEEIAVKRCRDIVAAAQDLLMFSGNEDAPLTLSMGVAVHRPGRPETLDDLLQRADEAMYGVKHDGKCDFRLARPPSSAEDAS</sequence>
<dbReference type="Gene3D" id="3.30.70.270">
    <property type="match status" value="1"/>
</dbReference>
<dbReference type="EMBL" id="PIUM01000002">
    <property type="protein sequence ID" value="PKU26208.1"/>
    <property type="molecule type" value="Genomic_DNA"/>
</dbReference>
<dbReference type="FunFam" id="3.30.70.270:FF:000001">
    <property type="entry name" value="Diguanylate cyclase domain protein"/>
    <property type="match status" value="1"/>
</dbReference>
<dbReference type="SMART" id="SM00267">
    <property type="entry name" value="GGDEF"/>
    <property type="match status" value="1"/>
</dbReference>
<dbReference type="CDD" id="cd00130">
    <property type="entry name" value="PAS"/>
    <property type="match status" value="1"/>
</dbReference>
<dbReference type="PANTHER" id="PTHR44757:SF2">
    <property type="entry name" value="BIOFILM ARCHITECTURE MAINTENANCE PROTEIN MBAA"/>
    <property type="match status" value="1"/>
</dbReference>
<dbReference type="PROSITE" id="PS50887">
    <property type="entry name" value="GGDEF"/>
    <property type="match status" value="1"/>
</dbReference>
<dbReference type="Pfam" id="PF00990">
    <property type="entry name" value="GGDEF"/>
    <property type="match status" value="1"/>
</dbReference>
<name>A0A2N3Q0L5_9PROT</name>
<accession>A0A2N3Q0L5</accession>
<dbReference type="InterPro" id="IPR000700">
    <property type="entry name" value="PAS-assoc_C"/>
</dbReference>
<dbReference type="InterPro" id="IPR000160">
    <property type="entry name" value="GGDEF_dom"/>
</dbReference>
<dbReference type="PROSITE" id="PS50113">
    <property type="entry name" value="PAC"/>
    <property type="match status" value="1"/>
</dbReference>
<evidence type="ECO:0000313" key="4">
    <source>
        <dbReference type="Proteomes" id="UP000233293"/>
    </source>
</evidence>
<protein>
    <submittedName>
        <fullName evidence="3">GGDEF domain-containing protein</fullName>
    </submittedName>
</protein>
<dbReference type="InterPro" id="IPR035965">
    <property type="entry name" value="PAS-like_dom_sf"/>
</dbReference>
<dbReference type="NCBIfam" id="TIGR00254">
    <property type="entry name" value="GGDEF"/>
    <property type="match status" value="1"/>
</dbReference>
<evidence type="ECO:0000259" key="2">
    <source>
        <dbReference type="PROSITE" id="PS50887"/>
    </source>
</evidence>
<dbReference type="NCBIfam" id="TIGR00229">
    <property type="entry name" value="sensory_box"/>
    <property type="match status" value="1"/>
</dbReference>
<organism evidence="3 4">
    <name type="scientific">Telmatospirillum siberiense</name>
    <dbReference type="NCBI Taxonomy" id="382514"/>
    <lineage>
        <taxon>Bacteria</taxon>
        <taxon>Pseudomonadati</taxon>
        <taxon>Pseudomonadota</taxon>
        <taxon>Alphaproteobacteria</taxon>
        <taxon>Rhodospirillales</taxon>
        <taxon>Rhodospirillaceae</taxon>
        <taxon>Telmatospirillum</taxon>
    </lineage>
</organism>
<dbReference type="SUPFAM" id="SSF55781">
    <property type="entry name" value="GAF domain-like"/>
    <property type="match status" value="1"/>
</dbReference>
<dbReference type="AlphaFoldDB" id="A0A2N3Q0L5"/>
<comment type="caution">
    <text evidence="3">The sequence shown here is derived from an EMBL/GenBank/DDBJ whole genome shotgun (WGS) entry which is preliminary data.</text>
</comment>
<dbReference type="CDD" id="cd01949">
    <property type="entry name" value="GGDEF"/>
    <property type="match status" value="1"/>
</dbReference>
<dbReference type="InterPro" id="IPR052155">
    <property type="entry name" value="Biofilm_reg_signaling"/>
</dbReference>
<keyword evidence="4" id="KW-1185">Reference proteome</keyword>